<name>A0AAF0LVX5_9CAUD</name>
<reference evidence="2" key="1">
    <citation type="submission" date="2023-04" db="EMBL/GenBank/DDBJ databases">
        <title>Bacteriophage Phass-1 Discovered in the Human Gut Virome - the Founding Member of the Proposed New Family Phassviridae.</title>
        <authorList>
            <person name="Tikunov A.Y."/>
            <person name="Morozova V.V."/>
            <person name="Chechushkov A.V."/>
            <person name="Tikunova N.V."/>
        </authorList>
    </citation>
    <scope>NUCLEOTIDE SEQUENCE</scope>
</reference>
<evidence type="ECO:0000256" key="1">
    <source>
        <dbReference type="SAM" id="Phobius"/>
    </source>
</evidence>
<evidence type="ECO:0000313" key="3">
    <source>
        <dbReference type="Proteomes" id="UP001237988"/>
    </source>
</evidence>
<feature type="transmembrane region" description="Helical" evidence="1">
    <location>
        <begin position="20"/>
        <end position="42"/>
    </location>
</feature>
<organism evidence="2 3">
    <name type="scientific">Phage Phass-1</name>
    <dbReference type="NCBI Taxonomy" id="3043662"/>
    <lineage>
        <taxon>Viruses</taxon>
        <taxon>Duplodnaviria</taxon>
        <taxon>Heunggongvirae</taxon>
        <taxon>Uroviricota</taxon>
        <taxon>Caudoviricetes</taxon>
        <taxon>Caudoviricetes code 15 clade</taxon>
    </lineage>
</organism>
<accession>A0AAF0LVX5</accession>
<keyword evidence="1" id="KW-1133">Transmembrane helix</keyword>
<proteinExistence type="predicted"/>
<feature type="transmembrane region" description="Helical" evidence="1">
    <location>
        <begin position="48"/>
        <end position="73"/>
    </location>
</feature>
<protein>
    <submittedName>
        <fullName evidence="2">Uncharacterized protein</fullName>
    </submittedName>
</protein>
<dbReference type="EMBL" id="OQ749652">
    <property type="protein sequence ID" value="WIC39532.1"/>
    <property type="molecule type" value="Genomic_DNA"/>
</dbReference>
<evidence type="ECO:0000313" key="2">
    <source>
        <dbReference type="EMBL" id="WIC39532.1"/>
    </source>
</evidence>
<dbReference type="Proteomes" id="UP001237988">
    <property type="component" value="Segment"/>
</dbReference>
<keyword evidence="1" id="KW-0472">Membrane</keyword>
<keyword evidence="1" id="KW-0812">Transmembrane</keyword>
<sequence length="97" mass="10847">MIKSLWWSFKRNIEGPLTTLAAILILCVIVGVPAAFLSWAFVSIPEKAQIGVCIGFLILCVGVIVSIVVHSIVKFCRRVWRDAKAHREWLDSHSSID</sequence>